<sequence length="413" mass="46098">MTFPLTVKALRVEQPLGVYFVAVIPARVLLQVAFSDALSATWSETEHTYKLDGTQRLRDPKRLKPVASYIDREDAAFPNSIILAANYRRDTGLLEEEGAPDDEHGGGDGANLWFITEQPDGCHELTIPSSAKLASVIDGQHRLFSFAEALSKRLDMDLICSVFLDLPKPYQAQLFATINSNQKPVDKSLTYEMFGYNIEEEDEKFWSPDKLAVYFTRRLAVDKDSPLNGRIHIAPVRGDDELDDQLRNEPWKVSTAVIVEAVMRLYTSNPKADTAALLKDRRKPRAEIAEMRADRSPLRAYYLAGKDAVIYTMVRNYLIACDQVFWSKATGNTFITKTVGVQALLDILRRLARPTIDSGDISVDHFTGQLEAAAMIDFTQDVFQNASGAGRSTIRRAIEDALGLPPIGRPRSA</sequence>
<dbReference type="Proteomes" id="UP000218934">
    <property type="component" value="Unassembled WGS sequence"/>
</dbReference>
<dbReference type="RefSeq" id="WP_066966589.1">
    <property type="nucleotide sequence ID" value="NZ_CP023449.1"/>
</dbReference>
<accession>A0A2A4FSW1</accession>
<name>A0A2A4FSW1_9SPHN</name>
<dbReference type="AlphaFoldDB" id="A0A2A4FSW1"/>
<dbReference type="NCBIfam" id="TIGR03187">
    <property type="entry name" value="DGQHR"/>
    <property type="match status" value="1"/>
</dbReference>
<dbReference type="InterPro" id="IPR017642">
    <property type="entry name" value="DNA_S_mod_DndB"/>
</dbReference>
<dbReference type="KEGG" id="rdi:CMV14_22245"/>
<dbReference type="OrthoDB" id="9789139at2"/>
<proteinExistence type="predicted"/>
<dbReference type="CDD" id="cd16413">
    <property type="entry name" value="DGQHR_domain"/>
    <property type="match status" value="1"/>
</dbReference>
<evidence type="ECO:0000313" key="2">
    <source>
        <dbReference type="Proteomes" id="UP000218934"/>
    </source>
</evidence>
<organism evidence="1 2">
    <name type="scientific">Rhizorhabdus dicambivorans</name>
    <dbReference type="NCBI Taxonomy" id="1850238"/>
    <lineage>
        <taxon>Bacteria</taxon>
        <taxon>Pseudomonadati</taxon>
        <taxon>Pseudomonadota</taxon>
        <taxon>Alphaproteobacteria</taxon>
        <taxon>Sphingomonadales</taxon>
        <taxon>Sphingomonadaceae</taxon>
        <taxon>Rhizorhabdus</taxon>
    </lineage>
</organism>
<comment type="caution">
    <text evidence="1">The sequence shown here is derived from an EMBL/GenBank/DDBJ whole genome shotgun (WGS) entry which is preliminary data.</text>
</comment>
<evidence type="ECO:0000313" key="1">
    <source>
        <dbReference type="EMBL" id="PCE40786.1"/>
    </source>
</evidence>
<protein>
    <submittedName>
        <fullName evidence="1">DGQHR domain-containing protein</fullName>
    </submittedName>
</protein>
<dbReference type="Pfam" id="PF14072">
    <property type="entry name" value="DndB"/>
    <property type="match status" value="1"/>
</dbReference>
<gene>
    <name evidence="1" type="ORF">COO09_18180</name>
</gene>
<dbReference type="EMBL" id="NWUF01000022">
    <property type="protein sequence ID" value="PCE40786.1"/>
    <property type="molecule type" value="Genomic_DNA"/>
</dbReference>
<keyword evidence="2" id="KW-1185">Reference proteome</keyword>
<reference evidence="1 2" key="1">
    <citation type="submission" date="2017-09" db="EMBL/GenBank/DDBJ databases">
        <title>The Catabolism of 3,6-Dichlorosalicylic acid is Initiated by the Cytochrome P450 Monooxygenase DsmABC in Rhizorhabdus dicambivorans Ndbn-20.</title>
        <authorList>
            <person name="Na L."/>
        </authorList>
    </citation>
    <scope>NUCLEOTIDE SEQUENCE [LARGE SCALE GENOMIC DNA]</scope>
    <source>
        <strain evidence="1 2">Ndbn-20m</strain>
    </source>
</reference>
<dbReference type="InterPro" id="IPR017601">
    <property type="entry name" value="DGQHR-contain_dom"/>
</dbReference>